<evidence type="ECO:0000313" key="5">
    <source>
        <dbReference type="EMBL" id="NVE95897.1"/>
    </source>
</evidence>
<dbReference type="CDD" id="cd05401">
    <property type="entry name" value="NT_GlnE_GlnD_like"/>
    <property type="match status" value="1"/>
</dbReference>
<evidence type="ECO:0000259" key="3">
    <source>
        <dbReference type="PROSITE" id="PS50042"/>
    </source>
</evidence>
<dbReference type="Pfam" id="PF03445">
    <property type="entry name" value="DUF294"/>
    <property type="match status" value="1"/>
</dbReference>
<feature type="domain" description="Cyclic nucleotide-binding" evidence="3">
    <location>
        <begin position="17"/>
        <end position="115"/>
    </location>
</feature>
<name>A0A850H9Q5_9SPHN</name>
<dbReference type="InterPro" id="IPR018490">
    <property type="entry name" value="cNMP-bd_dom_sf"/>
</dbReference>
<dbReference type="GO" id="GO:0008773">
    <property type="term" value="F:[protein-PII] uridylyltransferase activity"/>
    <property type="evidence" value="ECO:0007669"/>
    <property type="project" value="InterPro"/>
</dbReference>
<dbReference type="SMART" id="SM00100">
    <property type="entry name" value="cNMP"/>
    <property type="match status" value="1"/>
</dbReference>
<dbReference type="AlphaFoldDB" id="A0A850H9Q5"/>
<feature type="domain" description="CBS" evidence="4">
    <location>
        <begin position="158"/>
        <end position="215"/>
    </location>
</feature>
<dbReference type="SUPFAM" id="SSF54631">
    <property type="entry name" value="CBS-domain pair"/>
    <property type="match status" value="1"/>
</dbReference>
<keyword evidence="6" id="KW-1185">Reference proteome</keyword>
<dbReference type="InterPro" id="IPR000644">
    <property type="entry name" value="CBS_dom"/>
</dbReference>
<comment type="caution">
    <text evidence="5">The sequence shown here is derived from an EMBL/GenBank/DDBJ whole genome shotgun (WGS) entry which is preliminary data.</text>
</comment>
<evidence type="ECO:0000313" key="6">
    <source>
        <dbReference type="Proteomes" id="UP000546031"/>
    </source>
</evidence>
<dbReference type="SMART" id="SM00116">
    <property type="entry name" value="CBS"/>
    <property type="match status" value="2"/>
</dbReference>
<sequence>MASEIAQIVQFLEGTSPFDTLPAEERAKLSRAISVTYFRSGETVLEAGSHNESLYLVRSGAVELRLAGEELTARIGTGASFAYPSLLRGGEVRNTTIALEDTLLYSIPAEHFHRLRESEPRFREYYARDENSRIRHALERQRKAQSLQLDRTLLENLISRGKPVSCAPGTTIRAAAKLMSERNVSTLAVCEDERLLGIFTDKDLRSRVVAAETALDQPISTVMTANPRTLSGDASVAEAMAMMASGGFRHIPLLGAGGNLAGILSATDILSFLGNNAIDAGMAVARSKTDDELIAAARQVPESFAAMVASGVQASHAMRFTSALGEAVHRRAAELAEEELGAPPVPYALVVFGSLARSEQLVGSDQDNGLVIHDSATEADFAYFERLGTRISDILDACGYAYCKGGIMAKNAEQRRTASGWQERYAKWIERPNEDRILRATIFFDMRHVHGDASLSQQVRQDHVDLFKDSPLFVSFLARDALRSKIPLGIFRNLVLDRAEDGQKVFDAKRQAIMPIVDIARTHALAAGLAEVGTIDRLRALASTGAMNSDDAQSLEDAMLLVNEMRIAHQARQVEAGKEPDNLIAPDDLSPLERDYLKDAFAVIRSALDSLRRNFAGGIA</sequence>
<dbReference type="Gene3D" id="3.10.580.10">
    <property type="entry name" value="CBS-domain"/>
    <property type="match status" value="1"/>
</dbReference>
<dbReference type="RefSeq" id="WP_176274077.1">
    <property type="nucleotide sequence ID" value="NZ_JABWTA010000001.1"/>
</dbReference>
<dbReference type="InterPro" id="IPR046342">
    <property type="entry name" value="CBS_dom_sf"/>
</dbReference>
<dbReference type="Proteomes" id="UP000546031">
    <property type="component" value="Unassembled WGS sequence"/>
</dbReference>
<dbReference type="PANTHER" id="PTHR43080">
    <property type="entry name" value="CBS DOMAIN-CONTAINING PROTEIN CBSX3, MITOCHONDRIAL"/>
    <property type="match status" value="1"/>
</dbReference>
<dbReference type="InterPro" id="IPR005105">
    <property type="entry name" value="GlnD_Uridyltrans_N"/>
</dbReference>
<dbReference type="EMBL" id="JABWTA010000001">
    <property type="protein sequence ID" value="NVE95897.1"/>
    <property type="molecule type" value="Genomic_DNA"/>
</dbReference>
<dbReference type="InterPro" id="IPR051257">
    <property type="entry name" value="Diverse_CBS-Domain"/>
</dbReference>
<organism evidence="5 6">
    <name type="scientific">Altererythrobacter lutimaris</name>
    <dbReference type="NCBI Taxonomy" id="2743979"/>
    <lineage>
        <taxon>Bacteria</taxon>
        <taxon>Pseudomonadati</taxon>
        <taxon>Pseudomonadota</taxon>
        <taxon>Alphaproteobacteria</taxon>
        <taxon>Sphingomonadales</taxon>
        <taxon>Erythrobacteraceae</taxon>
        <taxon>Altererythrobacter</taxon>
    </lineage>
</organism>
<dbReference type="SUPFAM" id="SSF51206">
    <property type="entry name" value="cAMP-binding domain-like"/>
    <property type="match status" value="1"/>
</dbReference>
<evidence type="ECO:0000256" key="1">
    <source>
        <dbReference type="ARBA" id="ARBA00023122"/>
    </source>
</evidence>
<proteinExistence type="predicted"/>
<reference evidence="5 6" key="1">
    <citation type="submission" date="2020-06" db="EMBL/GenBank/DDBJ databases">
        <title>Altererythrobacter lutimaris sp. nov., a marine bacterium isolated from a tidal flat.</title>
        <authorList>
            <person name="Kim D."/>
            <person name="Yoo Y."/>
            <person name="Kim J.-J."/>
        </authorList>
    </citation>
    <scope>NUCLEOTIDE SEQUENCE [LARGE SCALE GENOMIC DNA]</scope>
    <source>
        <strain evidence="5 6">JGD-16</strain>
    </source>
</reference>
<dbReference type="PANTHER" id="PTHR43080:SF2">
    <property type="entry name" value="CBS DOMAIN-CONTAINING PROTEIN"/>
    <property type="match status" value="1"/>
</dbReference>
<feature type="domain" description="CBS" evidence="4">
    <location>
        <begin position="223"/>
        <end position="280"/>
    </location>
</feature>
<dbReference type="CDD" id="cd00038">
    <property type="entry name" value="CAP_ED"/>
    <property type="match status" value="1"/>
</dbReference>
<accession>A0A850H9Q5</accession>
<dbReference type="Pfam" id="PF00027">
    <property type="entry name" value="cNMP_binding"/>
    <property type="match status" value="1"/>
</dbReference>
<keyword evidence="1 2" id="KW-0129">CBS domain</keyword>
<dbReference type="PROSITE" id="PS51371">
    <property type="entry name" value="CBS"/>
    <property type="match status" value="2"/>
</dbReference>
<dbReference type="InterPro" id="IPR018821">
    <property type="entry name" value="DUF294_put_nucleoTrafse_sb-bd"/>
</dbReference>
<dbReference type="InterPro" id="IPR014710">
    <property type="entry name" value="RmlC-like_jellyroll"/>
</dbReference>
<dbReference type="Pfam" id="PF00571">
    <property type="entry name" value="CBS"/>
    <property type="match status" value="2"/>
</dbReference>
<dbReference type="Pfam" id="PF10335">
    <property type="entry name" value="DUF294_C"/>
    <property type="match status" value="1"/>
</dbReference>
<dbReference type="InterPro" id="IPR000595">
    <property type="entry name" value="cNMP-bd_dom"/>
</dbReference>
<dbReference type="CDD" id="cd04587">
    <property type="entry name" value="CBS_pair_CAP-ED_NT_Pol-beta-like_DUF294_assoc"/>
    <property type="match status" value="1"/>
</dbReference>
<evidence type="ECO:0000256" key="2">
    <source>
        <dbReference type="PROSITE-ProRule" id="PRU00703"/>
    </source>
</evidence>
<dbReference type="PROSITE" id="PS50042">
    <property type="entry name" value="CNMP_BINDING_3"/>
    <property type="match status" value="1"/>
</dbReference>
<gene>
    <name evidence="5" type="ORF">HUO12_13415</name>
</gene>
<evidence type="ECO:0000259" key="4">
    <source>
        <dbReference type="PROSITE" id="PS51371"/>
    </source>
</evidence>
<protein>
    <submittedName>
        <fullName evidence="5">Cyclic nucleotide-binding/CBS domain-containing protein</fullName>
    </submittedName>
</protein>
<dbReference type="Gene3D" id="2.60.120.10">
    <property type="entry name" value="Jelly Rolls"/>
    <property type="match status" value="1"/>
</dbReference>